<dbReference type="Pfam" id="PF00753">
    <property type="entry name" value="Lactamase_B"/>
    <property type="match status" value="1"/>
</dbReference>
<protein>
    <submittedName>
        <fullName evidence="4">MBL fold metallo-hydrolase</fullName>
    </submittedName>
</protein>
<evidence type="ECO:0000256" key="2">
    <source>
        <dbReference type="SAM" id="SignalP"/>
    </source>
</evidence>
<dbReference type="InterPro" id="IPR050855">
    <property type="entry name" value="NDM-1-like"/>
</dbReference>
<evidence type="ECO:0000259" key="3">
    <source>
        <dbReference type="SMART" id="SM00849"/>
    </source>
</evidence>
<dbReference type="Proteomes" id="UP000287798">
    <property type="component" value="Unassembled WGS sequence"/>
</dbReference>
<feature type="chain" id="PRO_5019427803" evidence="2">
    <location>
        <begin position="21"/>
        <end position="321"/>
    </location>
</feature>
<dbReference type="AlphaFoldDB" id="A0A426QIM8"/>
<evidence type="ECO:0000256" key="1">
    <source>
        <dbReference type="ARBA" id="ARBA00005250"/>
    </source>
</evidence>
<reference evidence="4 5" key="1">
    <citation type="journal article" date="2010" name="Int. J. Syst. Evol. Microbiol.">
        <title>Thiohalobacter thiocyanaticus gen. nov., sp. nov., a moderately halophilic, sulfur-oxidizing gammaproteobacterium from hypersaline lakes, that utilizes thiocyanate.</title>
        <authorList>
            <person name="Sorokin D.Y."/>
            <person name="Kovaleva O.L."/>
            <person name="Tourova T.P."/>
            <person name="Muyzer G."/>
        </authorList>
    </citation>
    <scope>NUCLEOTIDE SEQUENCE [LARGE SCALE GENOMIC DNA]</scope>
    <source>
        <strain evidence="4 5">Hrh1</strain>
    </source>
</reference>
<dbReference type="EMBL" id="QZMU01000001">
    <property type="protein sequence ID" value="RRQ21566.1"/>
    <property type="molecule type" value="Genomic_DNA"/>
</dbReference>
<keyword evidence="2" id="KW-0732">Signal</keyword>
<feature type="signal peptide" evidence="2">
    <location>
        <begin position="1"/>
        <end position="20"/>
    </location>
</feature>
<dbReference type="Gene3D" id="3.60.15.10">
    <property type="entry name" value="Ribonuclease Z/Hydroxyacylglutathione hydrolase-like"/>
    <property type="match status" value="1"/>
</dbReference>
<sequence length="321" mass="35559">MKHYGRSVCIFLSATGIAFAHDPQPPMAFEQHPLEQISRHIYIVQGTQALPGPESRGFMNNPSAVVTDNGIIIIDPGSSAEIGRQLLAKLSDVTDKPVIAVFNTHVHGDHWLGNQGIREIHPEVPIYAHTRMIERIEAGEGEKWIQLLMNMTEGAIEGTRVIGPNIGLSGGEVLSLDGITLKIHHTGHAHTDHDLMIEVVDDKGMFFGDIVTSGRVPNSDVPQDASFKGSITAIKAMLNADVDIYIPGHGRSGGREIPETTLRFLETLHSSVTHHFNRGLEAYEMRDEVISDLAEYQDWINFNEMGRVINFVFQEVENENF</sequence>
<name>A0A426QIM8_9GAMM</name>
<keyword evidence="5" id="KW-1185">Reference proteome</keyword>
<proteinExistence type="inferred from homology"/>
<feature type="domain" description="Metallo-beta-lactamase" evidence="3">
    <location>
        <begin position="60"/>
        <end position="249"/>
    </location>
</feature>
<keyword evidence="4" id="KW-0378">Hydrolase</keyword>
<dbReference type="GO" id="GO:0017001">
    <property type="term" value="P:antibiotic catabolic process"/>
    <property type="evidence" value="ECO:0007669"/>
    <property type="project" value="UniProtKB-ARBA"/>
</dbReference>
<comment type="caution">
    <text evidence="4">The sequence shown here is derived from an EMBL/GenBank/DDBJ whole genome shotgun (WGS) entry which is preliminary data.</text>
</comment>
<evidence type="ECO:0000313" key="4">
    <source>
        <dbReference type="EMBL" id="RRQ21566.1"/>
    </source>
</evidence>
<dbReference type="CDD" id="cd16282">
    <property type="entry name" value="metallo-hydrolase-like_MBL-fold"/>
    <property type="match status" value="1"/>
</dbReference>
<dbReference type="PANTHER" id="PTHR42951">
    <property type="entry name" value="METALLO-BETA-LACTAMASE DOMAIN-CONTAINING"/>
    <property type="match status" value="1"/>
</dbReference>
<dbReference type="SMART" id="SM00849">
    <property type="entry name" value="Lactamase_B"/>
    <property type="match status" value="1"/>
</dbReference>
<organism evidence="4 5">
    <name type="scientific">Thiohalobacter thiocyanaticus</name>
    <dbReference type="NCBI Taxonomy" id="585455"/>
    <lineage>
        <taxon>Bacteria</taxon>
        <taxon>Pseudomonadati</taxon>
        <taxon>Pseudomonadota</taxon>
        <taxon>Gammaproteobacteria</taxon>
        <taxon>Thiohalobacterales</taxon>
        <taxon>Thiohalobacteraceae</taxon>
        <taxon>Thiohalobacter</taxon>
    </lineage>
</organism>
<gene>
    <name evidence="4" type="ORF">D6C00_06180</name>
</gene>
<dbReference type="GO" id="GO:0016787">
    <property type="term" value="F:hydrolase activity"/>
    <property type="evidence" value="ECO:0007669"/>
    <property type="project" value="UniProtKB-KW"/>
</dbReference>
<comment type="similarity">
    <text evidence="1">Belongs to the metallo-beta-lactamase superfamily. Class-B beta-lactamase family.</text>
</comment>
<dbReference type="PANTHER" id="PTHR42951:SF4">
    <property type="entry name" value="ACYL-COENZYME A THIOESTERASE MBLAC2"/>
    <property type="match status" value="1"/>
</dbReference>
<accession>A0A426QIM8</accession>
<dbReference type="SUPFAM" id="SSF56281">
    <property type="entry name" value="Metallo-hydrolase/oxidoreductase"/>
    <property type="match status" value="1"/>
</dbReference>
<evidence type="ECO:0000313" key="5">
    <source>
        <dbReference type="Proteomes" id="UP000287798"/>
    </source>
</evidence>
<dbReference type="InterPro" id="IPR036866">
    <property type="entry name" value="RibonucZ/Hydroxyglut_hydro"/>
</dbReference>
<dbReference type="InterPro" id="IPR001279">
    <property type="entry name" value="Metallo-B-lactamas"/>
</dbReference>